<protein>
    <submittedName>
        <fullName evidence="1">Uncharacterized protein</fullName>
    </submittedName>
</protein>
<proteinExistence type="predicted"/>
<sequence>MAKMVAATAVVVVGCRCSSAEIATRRVVVAVAYGGYDVEGGDGVCGVAWWLKVVADGEDDVEMGIEVSTTLTFKKLNRKGLVEEGTSVRSTPKKKGSDLEHFDIFPLYEKVQGRVKGLKVFVWNFTYECDFMVLEDTTSVIDHYLGSVVFGKPFMEATMLVYNKEEEMVMFERDKERIIFKMPHKMDMFKHVDFADRGTDSIPPFFIESDNDKM</sequence>
<comment type="caution">
    <text evidence="1">The sequence shown here is derived from an EMBL/GenBank/DDBJ whole genome shotgun (WGS) entry which is preliminary data.</text>
</comment>
<organism evidence="1 2">
    <name type="scientific">Tanacetum coccineum</name>
    <dbReference type="NCBI Taxonomy" id="301880"/>
    <lineage>
        <taxon>Eukaryota</taxon>
        <taxon>Viridiplantae</taxon>
        <taxon>Streptophyta</taxon>
        <taxon>Embryophyta</taxon>
        <taxon>Tracheophyta</taxon>
        <taxon>Spermatophyta</taxon>
        <taxon>Magnoliopsida</taxon>
        <taxon>eudicotyledons</taxon>
        <taxon>Gunneridae</taxon>
        <taxon>Pentapetalae</taxon>
        <taxon>asterids</taxon>
        <taxon>campanulids</taxon>
        <taxon>Asterales</taxon>
        <taxon>Asteraceae</taxon>
        <taxon>Asteroideae</taxon>
        <taxon>Anthemideae</taxon>
        <taxon>Anthemidinae</taxon>
        <taxon>Tanacetum</taxon>
    </lineage>
</organism>
<accession>A0ABQ5GDD9</accession>
<dbReference type="EMBL" id="BQNB010018340">
    <property type="protein sequence ID" value="GJT73323.1"/>
    <property type="molecule type" value="Genomic_DNA"/>
</dbReference>
<gene>
    <name evidence="1" type="ORF">Tco_1032609</name>
</gene>
<dbReference type="Proteomes" id="UP001151760">
    <property type="component" value="Unassembled WGS sequence"/>
</dbReference>
<dbReference type="PROSITE" id="PS51257">
    <property type="entry name" value="PROKAR_LIPOPROTEIN"/>
    <property type="match status" value="1"/>
</dbReference>
<name>A0ABQ5GDD9_9ASTR</name>
<reference evidence="1" key="2">
    <citation type="submission" date="2022-01" db="EMBL/GenBank/DDBJ databases">
        <authorList>
            <person name="Yamashiro T."/>
            <person name="Shiraishi A."/>
            <person name="Satake H."/>
            <person name="Nakayama K."/>
        </authorList>
    </citation>
    <scope>NUCLEOTIDE SEQUENCE</scope>
</reference>
<evidence type="ECO:0000313" key="2">
    <source>
        <dbReference type="Proteomes" id="UP001151760"/>
    </source>
</evidence>
<keyword evidence="2" id="KW-1185">Reference proteome</keyword>
<evidence type="ECO:0000313" key="1">
    <source>
        <dbReference type="EMBL" id="GJT73323.1"/>
    </source>
</evidence>
<reference evidence="1" key="1">
    <citation type="journal article" date="2022" name="Int. J. Mol. Sci.">
        <title>Draft Genome of Tanacetum Coccineum: Genomic Comparison of Closely Related Tanacetum-Family Plants.</title>
        <authorList>
            <person name="Yamashiro T."/>
            <person name="Shiraishi A."/>
            <person name="Nakayama K."/>
            <person name="Satake H."/>
        </authorList>
    </citation>
    <scope>NUCLEOTIDE SEQUENCE</scope>
</reference>